<organism evidence="1 2">
    <name type="scientific">Corynebacterium appendicis CIP 107643</name>
    <dbReference type="NCBI Taxonomy" id="1161099"/>
    <lineage>
        <taxon>Bacteria</taxon>
        <taxon>Bacillati</taxon>
        <taxon>Actinomycetota</taxon>
        <taxon>Actinomycetes</taxon>
        <taxon>Mycobacteriales</taxon>
        <taxon>Corynebacteriaceae</taxon>
        <taxon>Corynebacterium</taxon>
    </lineage>
</organism>
<dbReference type="EMBL" id="FTOF01000007">
    <property type="protein sequence ID" value="SIS48131.1"/>
    <property type="molecule type" value="Genomic_DNA"/>
</dbReference>
<dbReference type="Proteomes" id="UP000186292">
    <property type="component" value="Unassembled WGS sequence"/>
</dbReference>
<dbReference type="AlphaFoldDB" id="A0A1N7JFV3"/>
<sequence length="125" mass="13483">MSGFSALLTVLLLVVLSVAVWAILTARRLDRLHIRLDRARASLEAAVEHRDSVAQIAAHTRDDGAARKALAVAEDRVELSLRLYNGAVAATRAVRLKPGVRALRLAGTAPMPEFHGREAGAPFKL</sequence>
<gene>
    <name evidence="1" type="ORF">SAMN05444817_10711</name>
</gene>
<dbReference type="STRING" id="1161099.SAMN05444817_10711"/>
<proteinExistence type="predicted"/>
<accession>A0A1N7JFV3</accession>
<keyword evidence="2" id="KW-1185">Reference proteome</keyword>
<evidence type="ECO:0000313" key="2">
    <source>
        <dbReference type="Proteomes" id="UP000186292"/>
    </source>
</evidence>
<evidence type="ECO:0000313" key="1">
    <source>
        <dbReference type="EMBL" id="SIS48131.1"/>
    </source>
</evidence>
<protein>
    <recommendedName>
        <fullName evidence="3">LemA protein</fullName>
    </recommendedName>
</protein>
<reference evidence="2" key="1">
    <citation type="submission" date="2017-01" db="EMBL/GenBank/DDBJ databases">
        <authorList>
            <person name="Varghese N."/>
            <person name="Submissions S."/>
        </authorList>
    </citation>
    <scope>NUCLEOTIDE SEQUENCE [LARGE SCALE GENOMIC DNA]</scope>
    <source>
        <strain evidence="2">DSM 44531</strain>
    </source>
</reference>
<name>A0A1N7JFV3_9CORY</name>
<evidence type="ECO:0008006" key="3">
    <source>
        <dbReference type="Google" id="ProtNLM"/>
    </source>
</evidence>
<dbReference type="OrthoDB" id="3214694at2"/>
<dbReference type="RefSeq" id="WP_084560597.1">
    <property type="nucleotide sequence ID" value="NZ_CP046976.1"/>
</dbReference>